<dbReference type="NCBIfam" id="NF033780">
    <property type="entry name" value="exosort_XrtU_C"/>
    <property type="match status" value="1"/>
</dbReference>
<keyword evidence="2" id="KW-1003">Cell membrane</keyword>
<dbReference type="Proteomes" id="UP000316598">
    <property type="component" value="Unassembled WGS sequence"/>
</dbReference>
<dbReference type="AlphaFoldDB" id="A0A5C5WRB0"/>
<dbReference type="GO" id="GO:0005886">
    <property type="term" value="C:plasma membrane"/>
    <property type="evidence" value="ECO:0007669"/>
    <property type="project" value="UniProtKB-SubCell"/>
</dbReference>
<evidence type="ECO:0000313" key="9">
    <source>
        <dbReference type="EMBL" id="TWT52651.1"/>
    </source>
</evidence>
<name>A0A5C5WRB0_9BACT</name>
<comment type="caution">
    <text evidence="9">The sequence shown here is derived from an EMBL/GenBank/DDBJ whole genome shotgun (WGS) entry which is preliminary data.</text>
</comment>
<dbReference type="EMBL" id="SJPI01000001">
    <property type="protein sequence ID" value="TWT52651.1"/>
    <property type="molecule type" value="Genomic_DNA"/>
</dbReference>
<keyword evidence="7 8" id="KW-0472">Membrane</keyword>
<evidence type="ECO:0000256" key="2">
    <source>
        <dbReference type="ARBA" id="ARBA00022475"/>
    </source>
</evidence>
<evidence type="ECO:0000256" key="1">
    <source>
        <dbReference type="ARBA" id="ARBA00004651"/>
    </source>
</evidence>
<sequence length="584" mass="65158">MWSPTNVSLPQSTSGHWTKDRKSEVKAIALLSIVSAILVVAYGPFLYGNFRFMYRRPHYSYFPVMFVAVGWMVYQRYYERSTSTSLLLPNFCRIASYVAASIFFFMAVALASPVLGTCSFIFLIGGLIGQRRAAGFLPGAFAIWLLLWFTIPIPLQIDRILISSLQSLSAKVSSNLLDQIPVYHMMRGNVLELPDRRLFVDEACSGITSLISFQAFALSYGVFRRRHWWHLVILSLSAIFFAFLVNVARVSTIAMMLQKYGIDLTSGLPHEVIGLLLLAVGIISVIALDQVMDAFNPGSIRTQVDLTSPAVKDKRSAGPSSVICPLLLRRSFLSASVFIAVFGIYNTYILTAGFDSPRLAVSNAHALKQSDLPAQADGWNMLAYDSVNRDTDHPFGEYSKTYAYGGYGRQAIFSFDYPFFGDWHDLTGCYRSSGWKVGHQQTLKGNANEIHGTDANTAWDSYAAEFTNKQGEHGYLMFCFVAEDGNAVDVPSAETTAFIKRLMSKGRHPWERTIYQIQLWTTSPNKFSEADKAKLRGLYEQLRESARTAFSGDSNTLTGNLLSRDLESFENIDSQLKANPNTAL</sequence>
<dbReference type="InterPro" id="IPR019127">
    <property type="entry name" value="Exosortase"/>
</dbReference>
<keyword evidence="3" id="KW-0645">Protease</keyword>
<comment type="subcellular location">
    <subcellularLocation>
        <location evidence="1">Cell membrane</location>
        <topology evidence="1">Multi-pass membrane protein</topology>
    </subcellularLocation>
</comment>
<evidence type="ECO:0000313" key="10">
    <source>
        <dbReference type="Proteomes" id="UP000316598"/>
    </source>
</evidence>
<proteinExistence type="predicted"/>
<evidence type="ECO:0000256" key="4">
    <source>
        <dbReference type="ARBA" id="ARBA00022692"/>
    </source>
</evidence>
<dbReference type="InterPro" id="IPR026392">
    <property type="entry name" value="Exo/Archaeosortase_dom"/>
</dbReference>
<keyword evidence="4 8" id="KW-0812">Transmembrane</keyword>
<feature type="transmembrane region" description="Helical" evidence="8">
    <location>
        <begin position="228"/>
        <end position="247"/>
    </location>
</feature>
<feature type="transmembrane region" description="Helical" evidence="8">
    <location>
        <begin position="332"/>
        <end position="350"/>
    </location>
</feature>
<keyword evidence="6 8" id="KW-1133">Transmembrane helix</keyword>
<reference evidence="9 10" key="1">
    <citation type="submission" date="2019-02" db="EMBL/GenBank/DDBJ databases">
        <title>Deep-cultivation of Planctomycetes and their phenomic and genomic characterization uncovers novel biology.</title>
        <authorList>
            <person name="Wiegand S."/>
            <person name="Jogler M."/>
            <person name="Boedeker C."/>
            <person name="Pinto D."/>
            <person name="Vollmers J."/>
            <person name="Rivas-Marin E."/>
            <person name="Kohn T."/>
            <person name="Peeters S.H."/>
            <person name="Heuer A."/>
            <person name="Rast P."/>
            <person name="Oberbeckmann S."/>
            <person name="Bunk B."/>
            <person name="Jeske O."/>
            <person name="Meyerdierks A."/>
            <person name="Storesund J.E."/>
            <person name="Kallscheuer N."/>
            <person name="Luecker S."/>
            <person name="Lage O.M."/>
            <person name="Pohl T."/>
            <person name="Merkel B.J."/>
            <person name="Hornburger P."/>
            <person name="Mueller R.-W."/>
            <person name="Bruemmer F."/>
            <person name="Labrenz M."/>
            <person name="Spormann A.M."/>
            <person name="Op Den Camp H."/>
            <person name="Overmann J."/>
            <person name="Amann R."/>
            <person name="Jetten M.S.M."/>
            <person name="Mascher T."/>
            <person name="Medema M.H."/>
            <person name="Devos D.P."/>
            <person name="Kaster A.-K."/>
            <person name="Ovreas L."/>
            <person name="Rohde M."/>
            <person name="Galperin M.Y."/>
            <person name="Jogler C."/>
        </authorList>
    </citation>
    <scope>NUCLEOTIDE SEQUENCE [LARGE SCALE GENOMIC DNA]</scope>
    <source>
        <strain evidence="9 10">Pla22</strain>
    </source>
</reference>
<evidence type="ECO:0000256" key="3">
    <source>
        <dbReference type="ARBA" id="ARBA00022670"/>
    </source>
</evidence>
<accession>A0A5C5WRB0</accession>
<keyword evidence="5" id="KW-0378">Hydrolase</keyword>
<dbReference type="NCBIfam" id="TIGR04178">
    <property type="entry name" value="exo_archaeo"/>
    <property type="match status" value="1"/>
</dbReference>
<keyword evidence="10" id="KW-1185">Reference proteome</keyword>
<protein>
    <submittedName>
        <fullName evidence="9">Transmembrane exosortase</fullName>
    </submittedName>
</protein>
<evidence type="ECO:0000256" key="8">
    <source>
        <dbReference type="SAM" id="Phobius"/>
    </source>
</evidence>
<organism evidence="9 10">
    <name type="scientific">Rubripirellula amarantea</name>
    <dbReference type="NCBI Taxonomy" id="2527999"/>
    <lineage>
        <taxon>Bacteria</taxon>
        <taxon>Pseudomonadati</taxon>
        <taxon>Planctomycetota</taxon>
        <taxon>Planctomycetia</taxon>
        <taxon>Pirellulales</taxon>
        <taxon>Pirellulaceae</taxon>
        <taxon>Rubripirellula</taxon>
    </lineage>
</organism>
<evidence type="ECO:0000256" key="7">
    <source>
        <dbReference type="ARBA" id="ARBA00023136"/>
    </source>
</evidence>
<feature type="transmembrane region" description="Helical" evidence="8">
    <location>
        <begin position="268"/>
        <end position="288"/>
    </location>
</feature>
<evidence type="ECO:0000256" key="5">
    <source>
        <dbReference type="ARBA" id="ARBA00022801"/>
    </source>
</evidence>
<evidence type="ECO:0000256" key="6">
    <source>
        <dbReference type="ARBA" id="ARBA00022989"/>
    </source>
</evidence>
<dbReference type="OrthoDB" id="292749at2"/>
<gene>
    <name evidence="9" type="ORF">Pla22_02770</name>
</gene>
<feature type="transmembrane region" description="Helical" evidence="8">
    <location>
        <begin position="97"/>
        <end position="124"/>
    </location>
</feature>
<dbReference type="Pfam" id="PF09721">
    <property type="entry name" value="Exosortase_EpsH"/>
    <property type="match status" value="1"/>
</dbReference>
<feature type="transmembrane region" description="Helical" evidence="8">
    <location>
        <begin position="27"/>
        <end position="47"/>
    </location>
</feature>
<feature type="transmembrane region" description="Helical" evidence="8">
    <location>
        <begin position="59"/>
        <end position="77"/>
    </location>
</feature>
<feature type="transmembrane region" description="Helical" evidence="8">
    <location>
        <begin position="136"/>
        <end position="155"/>
    </location>
</feature>
<dbReference type="GO" id="GO:0006508">
    <property type="term" value="P:proteolysis"/>
    <property type="evidence" value="ECO:0007669"/>
    <property type="project" value="UniProtKB-KW"/>
</dbReference>
<dbReference type="GO" id="GO:0008233">
    <property type="term" value="F:peptidase activity"/>
    <property type="evidence" value="ECO:0007669"/>
    <property type="project" value="UniProtKB-KW"/>
</dbReference>